<dbReference type="GO" id="GO:0003779">
    <property type="term" value="F:actin binding"/>
    <property type="evidence" value="ECO:0007669"/>
    <property type="project" value="UniProtKB-KW"/>
</dbReference>
<comment type="subcellular location">
    <subcellularLocation>
        <location evidence="2">Cytoplasm</location>
        <location evidence="2">Cytoskeleton</location>
    </subcellularLocation>
    <subcellularLocation>
        <location evidence="1">Nucleus membrane</location>
    </subcellularLocation>
</comment>
<dbReference type="AlphaFoldDB" id="F6UAC6"/>
<evidence type="ECO:0000313" key="16">
    <source>
        <dbReference type="Proteomes" id="UP000008144"/>
    </source>
</evidence>
<dbReference type="EMBL" id="EAAA01001612">
    <property type="status" value="NOT_ANNOTATED_CDS"/>
    <property type="molecule type" value="Genomic_DNA"/>
</dbReference>
<dbReference type="STRING" id="7719.ENSCINP00000021422"/>
<dbReference type="SUPFAM" id="SSF47576">
    <property type="entry name" value="Calponin-homology domain, CH-domain"/>
    <property type="match status" value="1"/>
</dbReference>
<dbReference type="Proteomes" id="UP000008144">
    <property type="component" value="Chromosome 3"/>
</dbReference>
<keyword evidence="12" id="KW-0539">Nucleus</keyword>
<evidence type="ECO:0000256" key="7">
    <source>
        <dbReference type="ARBA" id="ARBA00022989"/>
    </source>
</evidence>
<dbReference type="GO" id="GO:0031965">
    <property type="term" value="C:nuclear membrane"/>
    <property type="evidence" value="ECO:0007669"/>
    <property type="project" value="UniProtKB-SubCell"/>
</dbReference>
<evidence type="ECO:0000256" key="13">
    <source>
        <dbReference type="SAM" id="MobiDB-lite"/>
    </source>
</evidence>
<keyword evidence="16" id="KW-1185">Reference proteome</keyword>
<dbReference type="SMART" id="SM00033">
    <property type="entry name" value="CH"/>
    <property type="match status" value="1"/>
</dbReference>
<dbReference type="FunFam" id="1.10.418.10:FF:000037">
    <property type="entry name" value="nesprin-1 isoform X1"/>
    <property type="match status" value="1"/>
</dbReference>
<dbReference type="GeneTree" id="ENSGT00940000154481"/>
<keyword evidence="10" id="KW-0009">Actin-binding</keyword>
<evidence type="ECO:0000256" key="12">
    <source>
        <dbReference type="ARBA" id="ARBA00023242"/>
    </source>
</evidence>
<dbReference type="PROSITE" id="PS00020">
    <property type="entry name" value="ACTININ_2"/>
    <property type="match status" value="1"/>
</dbReference>
<evidence type="ECO:0000256" key="2">
    <source>
        <dbReference type="ARBA" id="ARBA00004245"/>
    </source>
</evidence>
<reference evidence="15" key="4">
    <citation type="submission" date="2025-09" db="UniProtKB">
        <authorList>
            <consortium name="Ensembl"/>
        </authorList>
    </citation>
    <scope>IDENTIFICATION</scope>
</reference>
<evidence type="ECO:0000256" key="4">
    <source>
        <dbReference type="ARBA" id="ARBA00022490"/>
    </source>
</evidence>
<evidence type="ECO:0000256" key="8">
    <source>
        <dbReference type="ARBA" id="ARBA00023054"/>
    </source>
</evidence>
<dbReference type="InterPro" id="IPR036872">
    <property type="entry name" value="CH_dom_sf"/>
</dbReference>
<evidence type="ECO:0000256" key="5">
    <source>
        <dbReference type="ARBA" id="ARBA00022692"/>
    </source>
</evidence>
<feature type="domain" description="Calponin-homology (CH)" evidence="14">
    <location>
        <begin position="48"/>
        <end position="155"/>
    </location>
</feature>
<accession>F6UAC6</accession>
<dbReference type="PANTHER" id="PTHR47535:SF1">
    <property type="entry name" value="NESPRIN-1"/>
    <property type="match status" value="1"/>
</dbReference>
<reference evidence="15" key="2">
    <citation type="journal article" date="2008" name="Genome Biol.">
        <title>Improved genome assembly and evidence-based global gene model set for the chordate Ciona intestinalis: new insight into intron and operon populations.</title>
        <authorList>
            <person name="Satou Y."/>
            <person name="Mineta K."/>
            <person name="Ogasawara M."/>
            <person name="Sasakura Y."/>
            <person name="Shoguchi E."/>
            <person name="Ueno K."/>
            <person name="Yamada L."/>
            <person name="Matsumoto J."/>
            <person name="Wasserscheid J."/>
            <person name="Dewar K."/>
            <person name="Wiley G.B."/>
            <person name="Macmil S.L."/>
            <person name="Roe B.A."/>
            <person name="Zeller R.W."/>
            <person name="Hastings K.E."/>
            <person name="Lemaire P."/>
            <person name="Lindquist E."/>
            <person name="Endo T."/>
            <person name="Hotta K."/>
            <person name="Inaba K."/>
        </authorList>
    </citation>
    <scope>NUCLEOTIDE SEQUENCE [LARGE SCALE GENOMIC DNA]</scope>
    <source>
        <strain evidence="15">wild type</strain>
    </source>
</reference>
<evidence type="ECO:0000256" key="6">
    <source>
        <dbReference type="ARBA" id="ARBA00022737"/>
    </source>
</evidence>
<evidence type="ECO:0000256" key="1">
    <source>
        <dbReference type="ARBA" id="ARBA00004126"/>
    </source>
</evidence>
<dbReference type="InterPro" id="IPR001715">
    <property type="entry name" value="CH_dom"/>
</dbReference>
<dbReference type="GO" id="GO:0005856">
    <property type="term" value="C:cytoskeleton"/>
    <property type="evidence" value="ECO:0007669"/>
    <property type="project" value="UniProtKB-SubCell"/>
</dbReference>
<feature type="region of interest" description="Disordered" evidence="13">
    <location>
        <begin position="174"/>
        <end position="201"/>
    </location>
</feature>
<keyword evidence="7" id="KW-1133">Transmembrane helix</keyword>
<keyword evidence="11" id="KW-0206">Cytoskeleton</keyword>
<keyword evidence="5" id="KW-0812">Transmembrane</keyword>
<dbReference type="HOGENOM" id="CLU_1271902_0_0_1"/>
<evidence type="ECO:0000256" key="9">
    <source>
        <dbReference type="ARBA" id="ARBA00023136"/>
    </source>
</evidence>
<keyword evidence="6" id="KW-0677">Repeat</keyword>
<reference evidence="16" key="1">
    <citation type="journal article" date="2002" name="Science">
        <title>The draft genome of Ciona intestinalis: insights into chordate and vertebrate origins.</title>
        <authorList>
            <person name="Dehal P."/>
            <person name="Satou Y."/>
            <person name="Campbell R.K."/>
            <person name="Chapman J."/>
            <person name="Degnan B."/>
            <person name="De Tomaso A."/>
            <person name="Davidson B."/>
            <person name="Di Gregorio A."/>
            <person name="Gelpke M."/>
            <person name="Goodstein D.M."/>
            <person name="Harafuji N."/>
            <person name="Hastings K.E."/>
            <person name="Ho I."/>
            <person name="Hotta K."/>
            <person name="Huang W."/>
            <person name="Kawashima T."/>
            <person name="Lemaire P."/>
            <person name="Martinez D."/>
            <person name="Meinertzhagen I.A."/>
            <person name="Necula S."/>
            <person name="Nonaka M."/>
            <person name="Putnam N."/>
            <person name="Rash S."/>
            <person name="Saiga H."/>
            <person name="Satake M."/>
            <person name="Terry A."/>
            <person name="Yamada L."/>
            <person name="Wang H.G."/>
            <person name="Awazu S."/>
            <person name="Azumi K."/>
            <person name="Boore J."/>
            <person name="Branno M."/>
            <person name="Chin-Bow S."/>
            <person name="DeSantis R."/>
            <person name="Doyle S."/>
            <person name="Francino P."/>
            <person name="Keys D.N."/>
            <person name="Haga S."/>
            <person name="Hayashi H."/>
            <person name="Hino K."/>
            <person name="Imai K.S."/>
            <person name="Inaba K."/>
            <person name="Kano S."/>
            <person name="Kobayashi K."/>
            <person name="Kobayashi M."/>
            <person name="Lee B.I."/>
            <person name="Makabe K.W."/>
            <person name="Manohar C."/>
            <person name="Matassi G."/>
            <person name="Medina M."/>
            <person name="Mochizuki Y."/>
            <person name="Mount S."/>
            <person name="Morishita T."/>
            <person name="Miura S."/>
            <person name="Nakayama A."/>
            <person name="Nishizaka S."/>
            <person name="Nomoto H."/>
            <person name="Ohta F."/>
            <person name="Oishi K."/>
            <person name="Rigoutsos I."/>
            <person name="Sano M."/>
            <person name="Sasaki A."/>
            <person name="Sasakura Y."/>
            <person name="Shoguchi E."/>
            <person name="Shin-i T."/>
            <person name="Spagnuolo A."/>
            <person name="Stainier D."/>
            <person name="Suzuki M.M."/>
            <person name="Tassy O."/>
            <person name="Takatori N."/>
            <person name="Tokuoka M."/>
            <person name="Yagi K."/>
            <person name="Yoshizaki F."/>
            <person name="Wada S."/>
            <person name="Zhang C."/>
            <person name="Hyatt P.D."/>
            <person name="Larimer F."/>
            <person name="Detter C."/>
            <person name="Doggett N."/>
            <person name="Glavina T."/>
            <person name="Hawkins T."/>
            <person name="Richardson P."/>
            <person name="Lucas S."/>
            <person name="Kohara Y."/>
            <person name="Levine M."/>
            <person name="Satoh N."/>
            <person name="Rokhsar D.S."/>
        </authorList>
    </citation>
    <scope>NUCLEOTIDE SEQUENCE [LARGE SCALE GENOMIC DNA]</scope>
</reference>
<dbReference type="Gene3D" id="1.10.418.10">
    <property type="entry name" value="Calponin-like domain"/>
    <property type="match status" value="1"/>
</dbReference>
<protein>
    <recommendedName>
        <fullName evidence="14">Calponin-homology (CH) domain-containing protein</fullName>
    </recommendedName>
</protein>
<keyword evidence="8" id="KW-0175">Coiled coil</keyword>
<reference evidence="15" key="3">
    <citation type="submission" date="2025-08" db="UniProtKB">
        <authorList>
            <consortium name="Ensembl"/>
        </authorList>
    </citation>
    <scope>IDENTIFICATION</scope>
</reference>
<name>F6UAC6_CIOIN</name>
<dbReference type="Pfam" id="PF00307">
    <property type="entry name" value="CH"/>
    <property type="match status" value="1"/>
</dbReference>
<dbReference type="PROSITE" id="PS50021">
    <property type="entry name" value="CH"/>
    <property type="match status" value="1"/>
</dbReference>
<keyword evidence="4" id="KW-0963">Cytoplasm</keyword>
<sequence length="217" mass="24904">MASRQSLQVGQEEIDLRLPRRRQPSANIGRNSYNFPKVVMELQNEQQKVQKRTFTRWMNAYLCKWRPPMEIVDLFTDLKDGTKLRILLQLLSGERLQGESGNRLQRVHYLSNIQTCIQFLESKKIKLVNIHPAGIVDGKPPMILGLLWTIILYFQIEEITNNLVFTSELSESTSSLDSCVGPDDGSPPKKKKQGAKAKWQGAAKKALLQWVKRKTQK</sequence>
<dbReference type="Ensembl" id="ENSCINT00000021422.3">
    <property type="protein sequence ID" value="ENSCINP00000021422.3"/>
    <property type="gene ID" value="ENSCING00000010861.3"/>
</dbReference>
<evidence type="ECO:0000256" key="3">
    <source>
        <dbReference type="ARBA" id="ARBA00008619"/>
    </source>
</evidence>
<comment type="similarity">
    <text evidence="3">Belongs to the nesprin family.</text>
</comment>
<organism evidence="15 16">
    <name type="scientific">Ciona intestinalis</name>
    <name type="common">Transparent sea squirt</name>
    <name type="synonym">Ascidia intestinalis</name>
    <dbReference type="NCBI Taxonomy" id="7719"/>
    <lineage>
        <taxon>Eukaryota</taxon>
        <taxon>Metazoa</taxon>
        <taxon>Chordata</taxon>
        <taxon>Tunicata</taxon>
        <taxon>Ascidiacea</taxon>
        <taxon>Phlebobranchia</taxon>
        <taxon>Cionidae</taxon>
        <taxon>Ciona</taxon>
    </lineage>
</organism>
<dbReference type="InterPro" id="IPR001589">
    <property type="entry name" value="Actinin_actin-bd_CS"/>
</dbReference>
<dbReference type="PROSITE" id="PS00019">
    <property type="entry name" value="ACTININ_1"/>
    <property type="match status" value="1"/>
</dbReference>
<dbReference type="InParanoid" id="F6UAC6"/>
<dbReference type="PANTHER" id="PTHR47535">
    <property type="entry name" value="MUSCLE-SPECIFIC PROTEIN 300 KDA, ISOFORM G"/>
    <property type="match status" value="1"/>
</dbReference>
<evidence type="ECO:0000256" key="10">
    <source>
        <dbReference type="ARBA" id="ARBA00023203"/>
    </source>
</evidence>
<evidence type="ECO:0000313" key="15">
    <source>
        <dbReference type="Ensembl" id="ENSCINP00000021422.3"/>
    </source>
</evidence>
<keyword evidence="9" id="KW-0472">Membrane</keyword>
<dbReference type="InterPro" id="IPR052403">
    <property type="entry name" value="LINC-complex_assoc"/>
</dbReference>
<evidence type="ECO:0000256" key="11">
    <source>
        <dbReference type="ARBA" id="ARBA00023212"/>
    </source>
</evidence>
<proteinExistence type="inferred from homology"/>
<evidence type="ECO:0000259" key="14">
    <source>
        <dbReference type="PROSITE" id="PS50021"/>
    </source>
</evidence>